<dbReference type="GO" id="GO:0000155">
    <property type="term" value="F:phosphorelay sensor kinase activity"/>
    <property type="evidence" value="ECO:0007669"/>
    <property type="project" value="InterPro"/>
</dbReference>
<accession>A0A351U6Y5</accession>
<proteinExistence type="predicted"/>
<dbReference type="Gene3D" id="3.30.565.10">
    <property type="entry name" value="Histidine kinase-like ATPase, C-terminal domain"/>
    <property type="match status" value="1"/>
</dbReference>
<dbReference type="SMART" id="SM00448">
    <property type="entry name" value="REC"/>
    <property type="match status" value="2"/>
</dbReference>
<sequence length="861" mass="96191">MRQPLKVLIVEDSEDDTLLVVRELKRGGYNPAFERVDSEEDMVSALNKEERDLIIADYTMPGFSGTAALDLYKERDLDIPFILVSGTIGDDIGIRAMVAGAHDYICKSNLSRLVPAINRELREAEIRKARRSADHALRRARDELERRVQERTAELALANAALKVEIEGRKRVEKALRVSKRELTIRNRISDIFLSVSDESLYGKVLDILLEAAKSESGIFGYINEDGALVCPSLNGRIWANCSLAEKQVVFPREKWRDTVWGKALREKRSFISDGPVRVPEGHVPILRALTIPIVYRGESIGVITVANKTTGYNDSDRKLLEATARKIAPVLHARRQRDVQEAKRRQAQEALRESEEKYRSVVEESLVGVYIVQKGILVFVNRKFCEIFGYAYEEIADRLTLYDLVHPDDRHILEEGVRRRMEGETDSLEYEFRGVHKSGKTIMLKGLGRASFLQDSPAIMGTLIDVTREKTLEQQLLHAQKMEAIGTLAGGIAHDFNNILAAIIGFTEMTKGRVREDADVRRYVEHVLTAGTRGRDLVRQILTFSRHSEKELKPVRLSSAIQEPLKLLRASLPSTIRIKQEIMTDSLILADVTQIHQVLMNLSTNAAHSMREKGGILRIHLSDFSFSAALDAPHQDMAPGSYVKLSVSDTGCGMSREVLKRMFDPFFTTKGTGEGTGLGLSVVHGVVKSHKGAVTVESEAGKGSVFTVYFPRAEQDGRILAEVDCSIPGGHERILFVDDEDMLIEMGKHVLEGLGYEVVLKSDGVEALSAFREESAQFDLVITDQTMPYMTGTDLARELISVRPDIPIVLCTGFSELVNAESSKAFGIRAFLMKPFSVQEIARTIRSVLDGERESAQMNL</sequence>
<dbReference type="Pfam" id="PF13185">
    <property type="entry name" value="GAF_2"/>
    <property type="match status" value="1"/>
</dbReference>
<dbReference type="EMBL" id="JAAYEE010000285">
    <property type="protein sequence ID" value="NLW36696.1"/>
    <property type="molecule type" value="Genomic_DNA"/>
</dbReference>
<dbReference type="PRINTS" id="PR00344">
    <property type="entry name" value="BCTRLSENSOR"/>
</dbReference>
<dbReference type="SMART" id="SM00091">
    <property type="entry name" value="PAS"/>
    <property type="match status" value="1"/>
</dbReference>
<dbReference type="InterPro" id="IPR011006">
    <property type="entry name" value="CheY-like_superfamily"/>
</dbReference>
<evidence type="ECO:0000256" key="2">
    <source>
        <dbReference type="ARBA" id="ARBA00012438"/>
    </source>
</evidence>
<keyword evidence="3 6" id="KW-0597">Phosphoprotein</keyword>
<evidence type="ECO:0000256" key="7">
    <source>
        <dbReference type="SAM" id="Coils"/>
    </source>
</evidence>
<evidence type="ECO:0000313" key="8">
    <source>
        <dbReference type="EMBL" id="NLW36696.1"/>
    </source>
</evidence>
<dbReference type="CDD" id="cd00156">
    <property type="entry name" value="REC"/>
    <property type="match status" value="2"/>
</dbReference>
<dbReference type="InterPro" id="IPR036890">
    <property type="entry name" value="HATPase_C_sf"/>
</dbReference>
<dbReference type="Gene3D" id="1.10.287.130">
    <property type="match status" value="1"/>
</dbReference>
<dbReference type="AlphaFoldDB" id="A0A351U6Y5"/>
<dbReference type="CDD" id="cd00082">
    <property type="entry name" value="HisKA"/>
    <property type="match status" value="1"/>
</dbReference>
<dbReference type="InterPro" id="IPR036097">
    <property type="entry name" value="HisK_dim/P_sf"/>
</dbReference>
<dbReference type="SUPFAM" id="SSF55785">
    <property type="entry name" value="PYP-like sensor domain (PAS domain)"/>
    <property type="match status" value="1"/>
</dbReference>
<evidence type="ECO:0000256" key="6">
    <source>
        <dbReference type="PROSITE-ProRule" id="PRU00169"/>
    </source>
</evidence>
<dbReference type="SUPFAM" id="SSF55874">
    <property type="entry name" value="ATPase domain of HSP90 chaperone/DNA topoisomerase II/histidine kinase"/>
    <property type="match status" value="1"/>
</dbReference>
<comment type="caution">
    <text evidence="8">The sequence shown here is derived from an EMBL/GenBank/DDBJ whole genome shotgun (WGS) entry which is preliminary data.</text>
</comment>
<dbReference type="InterPro" id="IPR001789">
    <property type="entry name" value="Sig_transdc_resp-reg_receiver"/>
</dbReference>
<dbReference type="Gene3D" id="3.30.450.40">
    <property type="match status" value="1"/>
</dbReference>
<reference evidence="8" key="1">
    <citation type="journal article" date="2020" name="Biotechnol. Biofuels">
        <title>New insights from the biogas microbiome by comprehensive genome-resolved metagenomics of nearly 1600 species originating from multiple anaerobic digesters.</title>
        <authorList>
            <person name="Campanaro S."/>
            <person name="Treu L."/>
            <person name="Rodriguez-R L.M."/>
            <person name="Kovalovszki A."/>
            <person name="Ziels R.M."/>
            <person name="Maus I."/>
            <person name="Zhu X."/>
            <person name="Kougias P.G."/>
            <person name="Basile A."/>
            <person name="Luo G."/>
            <person name="Schluter A."/>
            <person name="Konstantinidis K.T."/>
            <person name="Angelidaki I."/>
        </authorList>
    </citation>
    <scope>NUCLEOTIDE SEQUENCE</scope>
    <source>
        <strain evidence="8">AS06rmzACSIP_7</strain>
    </source>
</reference>
<dbReference type="Pfam" id="PF02518">
    <property type="entry name" value="HATPase_c"/>
    <property type="match status" value="1"/>
</dbReference>
<dbReference type="PANTHER" id="PTHR43065:SF42">
    <property type="entry name" value="TWO-COMPONENT SENSOR PPRA"/>
    <property type="match status" value="1"/>
</dbReference>
<dbReference type="InterPro" id="IPR000014">
    <property type="entry name" value="PAS"/>
</dbReference>
<dbReference type="InterPro" id="IPR003594">
    <property type="entry name" value="HATPase_dom"/>
</dbReference>
<feature type="coiled-coil region" evidence="7">
    <location>
        <begin position="338"/>
        <end position="365"/>
    </location>
</feature>
<keyword evidence="5" id="KW-0418">Kinase</keyword>
<reference evidence="8" key="2">
    <citation type="submission" date="2020-01" db="EMBL/GenBank/DDBJ databases">
        <authorList>
            <person name="Campanaro S."/>
        </authorList>
    </citation>
    <scope>NUCLEOTIDE SEQUENCE</scope>
    <source>
        <strain evidence="8">AS06rmzACSIP_7</strain>
    </source>
</reference>
<dbReference type="SUPFAM" id="SSF52172">
    <property type="entry name" value="CheY-like"/>
    <property type="match status" value="2"/>
</dbReference>
<gene>
    <name evidence="8" type="ORF">GXY80_14660</name>
</gene>
<protein>
    <recommendedName>
        <fullName evidence="2">histidine kinase</fullName>
        <ecNumber evidence="2">2.7.13.3</ecNumber>
    </recommendedName>
</protein>
<evidence type="ECO:0000313" key="9">
    <source>
        <dbReference type="Proteomes" id="UP000777265"/>
    </source>
</evidence>
<dbReference type="PROSITE" id="PS50112">
    <property type="entry name" value="PAS"/>
    <property type="match status" value="1"/>
</dbReference>
<dbReference type="PROSITE" id="PS50109">
    <property type="entry name" value="HIS_KIN"/>
    <property type="match status" value="1"/>
</dbReference>
<feature type="modified residue" description="4-aspartylphosphate" evidence="6">
    <location>
        <position position="57"/>
    </location>
</feature>
<feature type="modified residue" description="4-aspartylphosphate" evidence="6">
    <location>
        <position position="785"/>
    </location>
</feature>
<evidence type="ECO:0000256" key="1">
    <source>
        <dbReference type="ARBA" id="ARBA00000085"/>
    </source>
</evidence>
<dbReference type="SMART" id="SM00387">
    <property type="entry name" value="HATPase_c"/>
    <property type="match status" value="1"/>
</dbReference>
<evidence type="ECO:0000256" key="3">
    <source>
        <dbReference type="ARBA" id="ARBA00022553"/>
    </source>
</evidence>
<dbReference type="SMART" id="SM00388">
    <property type="entry name" value="HisKA"/>
    <property type="match status" value="1"/>
</dbReference>
<dbReference type="InterPro" id="IPR004358">
    <property type="entry name" value="Sig_transdc_His_kin-like_C"/>
</dbReference>
<dbReference type="EC" id="2.7.13.3" evidence="2"/>
<dbReference type="PANTHER" id="PTHR43065">
    <property type="entry name" value="SENSOR HISTIDINE KINASE"/>
    <property type="match status" value="1"/>
</dbReference>
<dbReference type="Gene3D" id="3.40.50.2300">
    <property type="match status" value="2"/>
</dbReference>
<dbReference type="InterPro" id="IPR003018">
    <property type="entry name" value="GAF"/>
</dbReference>
<dbReference type="SUPFAM" id="SSF55781">
    <property type="entry name" value="GAF domain-like"/>
    <property type="match status" value="1"/>
</dbReference>
<dbReference type="InterPro" id="IPR003661">
    <property type="entry name" value="HisK_dim/P_dom"/>
</dbReference>
<dbReference type="Gene3D" id="3.30.450.20">
    <property type="entry name" value="PAS domain"/>
    <property type="match status" value="1"/>
</dbReference>
<dbReference type="InterPro" id="IPR013655">
    <property type="entry name" value="PAS_fold_3"/>
</dbReference>
<dbReference type="PROSITE" id="PS50110">
    <property type="entry name" value="RESPONSE_REGULATORY"/>
    <property type="match status" value="2"/>
</dbReference>
<dbReference type="Pfam" id="PF00072">
    <property type="entry name" value="Response_reg"/>
    <property type="match status" value="2"/>
</dbReference>
<dbReference type="Pfam" id="PF00512">
    <property type="entry name" value="HisKA"/>
    <property type="match status" value="1"/>
</dbReference>
<dbReference type="CDD" id="cd00130">
    <property type="entry name" value="PAS"/>
    <property type="match status" value="1"/>
</dbReference>
<organism evidence="8 9">
    <name type="scientific">Syntrophorhabdus aromaticivorans</name>
    <dbReference type="NCBI Taxonomy" id="328301"/>
    <lineage>
        <taxon>Bacteria</taxon>
        <taxon>Pseudomonadati</taxon>
        <taxon>Thermodesulfobacteriota</taxon>
        <taxon>Syntrophorhabdia</taxon>
        <taxon>Syntrophorhabdales</taxon>
        <taxon>Syntrophorhabdaceae</taxon>
        <taxon>Syntrophorhabdus</taxon>
    </lineage>
</organism>
<comment type="catalytic activity">
    <reaction evidence="1">
        <text>ATP + protein L-histidine = ADP + protein N-phospho-L-histidine.</text>
        <dbReference type="EC" id="2.7.13.3"/>
    </reaction>
</comment>
<dbReference type="Pfam" id="PF08447">
    <property type="entry name" value="PAS_3"/>
    <property type="match status" value="1"/>
</dbReference>
<evidence type="ECO:0000256" key="4">
    <source>
        <dbReference type="ARBA" id="ARBA00022679"/>
    </source>
</evidence>
<dbReference type="InterPro" id="IPR029016">
    <property type="entry name" value="GAF-like_dom_sf"/>
</dbReference>
<keyword evidence="7" id="KW-0175">Coiled coil</keyword>
<dbReference type="NCBIfam" id="TIGR00229">
    <property type="entry name" value="sensory_box"/>
    <property type="match status" value="1"/>
</dbReference>
<dbReference type="SUPFAM" id="SSF47384">
    <property type="entry name" value="Homodimeric domain of signal transducing histidine kinase"/>
    <property type="match status" value="1"/>
</dbReference>
<evidence type="ECO:0000256" key="5">
    <source>
        <dbReference type="ARBA" id="ARBA00022777"/>
    </source>
</evidence>
<name>A0A351U6Y5_9BACT</name>
<dbReference type="InterPro" id="IPR005467">
    <property type="entry name" value="His_kinase_dom"/>
</dbReference>
<dbReference type="Proteomes" id="UP000777265">
    <property type="component" value="Unassembled WGS sequence"/>
</dbReference>
<dbReference type="InterPro" id="IPR035965">
    <property type="entry name" value="PAS-like_dom_sf"/>
</dbReference>
<keyword evidence="4" id="KW-0808">Transferase</keyword>
<dbReference type="STRING" id="909663.GCA_000512235_00805"/>